<evidence type="ECO:0000313" key="1">
    <source>
        <dbReference type="EMBL" id="OXA63219.1"/>
    </source>
</evidence>
<dbReference type="InterPro" id="IPR032675">
    <property type="entry name" value="LRR_dom_sf"/>
</dbReference>
<accession>A0A226F095</accession>
<dbReference type="Proteomes" id="UP000198287">
    <property type="component" value="Unassembled WGS sequence"/>
</dbReference>
<comment type="caution">
    <text evidence="1">The sequence shown here is derived from an EMBL/GenBank/DDBJ whole genome shotgun (WGS) entry which is preliminary data.</text>
</comment>
<sequence length="690" mass="79521">MTNFDGELLCRTFKGASHCFCRLCCVFGGDEEVPSFIRQVGDKLWKPFAILPNIEGQKFTIGETFASREEHGEFIFWKRPMKEKLNITTGGNLPICEITCAENKYWVTPLLSGGEVVAVNDVQIQGRTELKFGDYLSLGVSATPEELENWKRTYPRLMPFPTTDVEDDLPPWAKMELNTFERTHRLVLVFQRREYDFDSFWKTELEQRKKEKKTSKNESNVDLNLEHVEEKKEARFIPQLNELVVSHILSYLPFDDLKNVRFLSNVWNQEALRLIKKKGCVRFEFSPGHKKLDDSTKLFRYNHEMQENPIPHWRIAIPSIGLETYQHEIRPAQGEKVIAGLHWFLGLKTHNVTSLDFAGTIASKSDYDAQIRVLEMCPTQTIENFELGWTWIQDEASGRGYTFPRSIKFTNLKTFGLSMDVGSYDIEGDGDHSEDCSSLSSWLTPLLYAVKGVRVLILNCTFSPLLDTFYDRAKPFRNLEEITIQRNITPEGLKFLNKLKNPLRKMNLGRFEYWKKVQYLAFGRLLRKHSQTLTSLQITLGNCVKNDTILNLPIFPSLKELYVDKDSWVEENETFALKVSFDGDDDIAYAKHFPRLETLKLGGNDNGWGRNVNENNALFDTFLPFGFSDAGSQVYKTLRHLDLPTEATLESGQLYARADEIAKMFPNVHNPWINKARESSENLTEQVSSN</sequence>
<proteinExistence type="predicted"/>
<keyword evidence="2" id="KW-1185">Reference proteome</keyword>
<dbReference type="EMBL" id="LNIX01000001">
    <property type="protein sequence ID" value="OXA63219.1"/>
    <property type="molecule type" value="Genomic_DNA"/>
</dbReference>
<dbReference type="CDD" id="cd00060">
    <property type="entry name" value="FHA"/>
    <property type="match status" value="1"/>
</dbReference>
<organism evidence="1 2">
    <name type="scientific">Folsomia candida</name>
    <name type="common">Springtail</name>
    <dbReference type="NCBI Taxonomy" id="158441"/>
    <lineage>
        <taxon>Eukaryota</taxon>
        <taxon>Metazoa</taxon>
        <taxon>Ecdysozoa</taxon>
        <taxon>Arthropoda</taxon>
        <taxon>Hexapoda</taxon>
        <taxon>Collembola</taxon>
        <taxon>Entomobryomorpha</taxon>
        <taxon>Isotomoidea</taxon>
        <taxon>Isotomidae</taxon>
        <taxon>Proisotominae</taxon>
        <taxon>Folsomia</taxon>
    </lineage>
</organism>
<dbReference type="SUPFAM" id="SSF81383">
    <property type="entry name" value="F-box domain"/>
    <property type="match status" value="1"/>
</dbReference>
<evidence type="ECO:0000313" key="2">
    <source>
        <dbReference type="Proteomes" id="UP000198287"/>
    </source>
</evidence>
<dbReference type="AlphaFoldDB" id="A0A226F095"/>
<gene>
    <name evidence="1" type="ORF">Fcan01_00405</name>
</gene>
<dbReference type="InterPro" id="IPR036047">
    <property type="entry name" value="F-box-like_dom_sf"/>
</dbReference>
<name>A0A226F095_FOLCA</name>
<dbReference type="SUPFAM" id="SSF52047">
    <property type="entry name" value="RNI-like"/>
    <property type="match status" value="1"/>
</dbReference>
<protein>
    <recommendedName>
        <fullName evidence="3">F-box domain-containing protein</fullName>
    </recommendedName>
</protein>
<reference evidence="1 2" key="1">
    <citation type="submission" date="2015-12" db="EMBL/GenBank/DDBJ databases">
        <title>The genome of Folsomia candida.</title>
        <authorList>
            <person name="Faddeeva A."/>
            <person name="Derks M.F."/>
            <person name="Anvar Y."/>
            <person name="Smit S."/>
            <person name="Van Straalen N."/>
            <person name="Roelofs D."/>
        </authorList>
    </citation>
    <scope>NUCLEOTIDE SEQUENCE [LARGE SCALE GENOMIC DNA]</scope>
    <source>
        <strain evidence="1 2">VU population</strain>
        <tissue evidence="1">Whole body</tissue>
    </source>
</reference>
<evidence type="ECO:0008006" key="3">
    <source>
        <dbReference type="Google" id="ProtNLM"/>
    </source>
</evidence>
<dbReference type="Gene3D" id="3.80.10.10">
    <property type="entry name" value="Ribonuclease Inhibitor"/>
    <property type="match status" value="1"/>
</dbReference>